<dbReference type="PANTHER" id="PTHR31133:SF9">
    <property type="entry name" value="TRANSMEMBRANE PROTEIN"/>
    <property type="match status" value="1"/>
</dbReference>
<accession>A0A835I043</accession>
<dbReference type="EMBL" id="JADFTS010000004">
    <property type="protein sequence ID" value="KAF9608866.1"/>
    <property type="molecule type" value="Genomic_DNA"/>
</dbReference>
<dbReference type="AlphaFoldDB" id="A0A835I043"/>
<sequence length="558" mass="63150">MKMEASHGVVRYIAYFLFFIPVFILLFVLGFVKAAIFSPFVFLVIAFGDTGVIIGLWPLHLFWTAYCISKYHLFMFPLLFELFVFASYHFIELLTTVLNDVVGLVGTVIMGIGYAFVWPVMETFRAISKPGVRNKLLGCLADGTWSNVWGACTIVRDFGDFSFHSYFSVMDELLEAKEDEKRIELKIFQVPGCIVAAVLGVVLDIPLITLIVIYKAPIMLFKGWHRLVEDLVGRSGPFLETVCVPFAGLLIVLWPFAVVLAVLVGIMSSLGFGCYAAVVAYQESSTKKGLLYVIASVSLFDEYTNDFLYLREGSCFPRPTFKDTLDDDDSQLLPRKGLHEQLEALHAKQILMAGPSEKIKAVKAVVIWDNFFKGCELSGEELIREAAIGIRDLEAWQRAKNKIVNIGIPAYTFVQCFLRSIRSGSIGFLMRDNVEVTNLNRPEGRVFDWLYDPMCVMKEQIKSLNLLESEELYLCKLSLYSADAQRVEAWQNGGVPPNDEIRRAQLEAISRRLQAFCLTLSRLPTFRRRYIEVVKALVEEAQKQWRELDDRGSIDAAL</sequence>
<feature type="transmembrane region" description="Helical" evidence="1">
    <location>
        <begin position="37"/>
        <end position="59"/>
    </location>
</feature>
<evidence type="ECO:0000256" key="1">
    <source>
        <dbReference type="SAM" id="Phobius"/>
    </source>
</evidence>
<feature type="transmembrane region" description="Helical" evidence="1">
    <location>
        <begin position="12"/>
        <end position="31"/>
    </location>
</feature>
<feature type="transmembrane region" description="Helical" evidence="1">
    <location>
        <begin position="246"/>
        <end position="278"/>
    </location>
</feature>
<evidence type="ECO:0000313" key="3">
    <source>
        <dbReference type="Proteomes" id="UP000631114"/>
    </source>
</evidence>
<feature type="transmembrane region" description="Helical" evidence="1">
    <location>
        <begin position="97"/>
        <end position="120"/>
    </location>
</feature>
<reference evidence="2 3" key="1">
    <citation type="submission" date="2020-10" db="EMBL/GenBank/DDBJ databases">
        <title>The Coptis chinensis genome and diversification of protoberbering-type alkaloids.</title>
        <authorList>
            <person name="Wang B."/>
            <person name="Shu S."/>
            <person name="Song C."/>
            <person name="Liu Y."/>
        </authorList>
    </citation>
    <scope>NUCLEOTIDE SEQUENCE [LARGE SCALE GENOMIC DNA]</scope>
    <source>
        <strain evidence="2">HL-2020</strain>
        <tissue evidence="2">Leaf</tissue>
    </source>
</reference>
<dbReference type="InterPro" id="IPR040229">
    <property type="entry name" value="At3g27390-like"/>
</dbReference>
<protein>
    <submittedName>
        <fullName evidence="2">Uncharacterized protein</fullName>
    </submittedName>
</protein>
<keyword evidence="1" id="KW-1133">Transmembrane helix</keyword>
<keyword evidence="3" id="KW-1185">Reference proteome</keyword>
<proteinExistence type="predicted"/>
<organism evidence="2 3">
    <name type="scientific">Coptis chinensis</name>
    <dbReference type="NCBI Taxonomy" id="261450"/>
    <lineage>
        <taxon>Eukaryota</taxon>
        <taxon>Viridiplantae</taxon>
        <taxon>Streptophyta</taxon>
        <taxon>Embryophyta</taxon>
        <taxon>Tracheophyta</taxon>
        <taxon>Spermatophyta</taxon>
        <taxon>Magnoliopsida</taxon>
        <taxon>Ranunculales</taxon>
        <taxon>Ranunculaceae</taxon>
        <taxon>Coptidoideae</taxon>
        <taxon>Coptis</taxon>
    </lineage>
</organism>
<dbReference type="Proteomes" id="UP000631114">
    <property type="component" value="Unassembled WGS sequence"/>
</dbReference>
<keyword evidence="1" id="KW-0472">Membrane</keyword>
<feature type="transmembrane region" description="Helical" evidence="1">
    <location>
        <begin position="187"/>
        <end position="214"/>
    </location>
</feature>
<feature type="transmembrane region" description="Helical" evidence="1">
    <location>
        <begin position="71"/>
        <end position="91"/>
    </location>
</feature>
<name>A0A835I043_9MAGN</name>
<comment type="caution">
    <text evidence="2">The sequence shown here is derived from an EMBL/GenBank/DDBJ whole genome shotgun (WGS) entry which is preliminary data.</text>
</comment>
<evidence type="ECO:0000313" key="2">
    <source>
        <dbReference type="EMBL" id="KAF9608866.1"/>
    </source>
</evidence>
<keyword evidence="1" id="KW-0812">Transmembrane</keyword>
<dbReference type="OrthoDB" id="1932537at2759"/>
<dbReference type="PANTHER" id="PTHR31133">
    <property type="entry name" value="MEMBRANE PROTEIN"/>
    <property type="match status" value="1"/>
</dbReference>
<gene>
    <name evidence="2" type="ORF">IFM89_011904</name>
</gene>